<organism evidence="1 2">
    <name type="scientific">Nephila pilipes</name>
    <name type="common">Giant wood spider</name>
    <name type="synonym">Nephila maculata</name>
    <dbReference type="NCBI Taxonomy" id="299642"/>
    <lineage>
        <taxon>Eukaryota</taxon>
        <taxon>Metazoa</taxon>
        <taxon>Ecdysozoa</taxon>
        <taxon>Arthropoda</taxon>
        <taxon>Chelicerata</taxon>
        <taxon>Arachnida</taxon>
        <taxon>Araneae</taxon>
        <taxon>Araneomorphae</taxon>
        <taxon>Entelegynae</taxon>
        <taxon>Araneoidea</taxon>
        <taxon>Nephilidae</taxon>
        <taxon>Nephila</taxon>
    </lineage>
</organism>
<dbReference type="EMBL" id="BMAW01071613">
    <property type="protein sequence ID" value="GFT78769.1"/>
    <property type="molecule type" value="Genomic_DNA"/>
</dbReference>
<keyword evidence="2" id="KW-1185">Reference proteome</keyword>
<reference evidence="1" key="1">
    <citation type="submission" date="2020-08" db="EMBL/GenBank/DDBJ databases">
        <title>Multicomponent nature underlies the extraordinary mechanical properties of spider dragline silk.</title>
        <authorList>
            <person name="Kono N."/>
            <person name="Nakamura H."/>
            <person name="Mori M."/>
            <person name="Yoshida Y."/>
            <person name="Ohtoshi R."/>
            <person name="Malay A.D."/>
            <person name="Moran D.A.P."/>
            <person name="Tomita M."/>
            <person name="Numata K."/>
            <person name="Arakawa K."/>
        </authorList>
    </citation>
    <scope>NUCLEOTIDE SEQUENCE</scope>
</reference>
<proteinExistence type="predicted"/>
<evidence type="ECO:0000313" key="2">
    <source>
        <dbReference type="Proteomes" id="UP000887013"/>
    </source>
</evidence>
<sequence>MAFSTSFVHSQNEQAVEHCFFLHTNALLGLYRARSGSARTHLRFDNKTDGIYIQRNLVLMELRTSLWHHSMQ</sequence>
<dbReference type="AlphaFoldDB" id="A0A8X6PMC0"/>
<protein>
    <submittedName>
        <fullName evidence="1">Uncharacterized protein</fullName>
    </submittedName>
</protein>
<comment type="caution">
    <text evidence="1">The sequence shown here is derived from an EMBL/GenBank/DDBJ whole genome shotgun (WGS) entry which is preliminary data.</text>
</comment>
<gene>
    <name evidence="1" type="ORF">NPIL_88171</name>
</gene>
<evidence type="ECO:0000313" key="1">
    <source>
        <dbReference type="EMBL" id="GFT78769.1"/>
    </source>
</evidence>
<dbReference type="Proteomes" id="UP000887013">
    <property type="component" value="Unassembled WGS sequence"/>
</dbReference>
<feature type="non-terminal residue" evidence="1">
    <location>
        <position position="72"/>
    </location>
</feature>
<accession>A0A8X6PMC0</accession>
<name>A0A8X6PMC0_NEPPI</name>